<gene>
    <name evidence="2" type="ORF">GCM10007053_05110</name>
</gene>
<evidence type="ECO:0000313" key="3">
    <source>
        <dbReference type="Proteomes" id="UP000644693"/>
    </source>
</evidence>
<dbReference type="EMBL" id="BMYM01000001">
    <property type="protein sequence ID" value="GHD27176.1"/>
    <property type="molecule type" value="Genomic_DNA"/>
</dbReference>
<feature type="domain" description="AB hydrolase-1" evidence="1">
    <location>
        <begin position="50"/>
        <end position="279"/>
    </location>
</feature>
<evidence type="ECO:0000259" key="1">
    <source>
        <dbReference type="Pfam" id="PF12697"/>
    </source>
</evidence>
<dbReference type="Gene3D" id="3.40.50.1820">
    <property type="entry name" value="alpha/beta hydrolase"/>
    <property type="match status" value="1"/>
</dbReference>
<dbReference type="InterPro" id="IPR029058">
    <property type="entry name" value="AB_hydrolase_fold"/>
</dbReference>
<dbReference type="RefSeq" id="WP_189474869.1">
    <property type="nucleotide sequence ID" value="NZ_BMYM01000001.1"/>
</dbReference>
<accession>A0A918XE92</accession>
<comment type="caution">
    <text evidence="2">The sequence shown here is derived from an EMBL/GenBank/DDBJ whole genome shotgun (WGS) entry which is preliminary data.</text>
</comment>
<protein>
    <recommendedName>
        <fullName evidence="1">AB hydrolase-1 domain-containing protein</fullName>
    </recommendedName>
</protein>
<name>A0A918XE92_9GAMM</name>
<dbReference type="PANTHER" id="PTHR43689">
    <property type="entry name" value="HYDROLASE"/>
    <property type="match status" value="1"/>
</dbReference>
<dbReference type="InterPro" id="IPR000073">
    <property type="entry name" value="AB_hydrolase_1"/>
</dbReference>
<dbReference type="Pfam" id="PF12697">
    <property type="entry name" value="Abhydrolase_6"/>
    <property type="match status" value="1"/>
</dbReference>
<dbReference type="SUPFAM" id="SSF53474">
    <property type="entry name" value="alpha/beta-Hydrolases"/>
    <property type="match status" value="1"/>
</dbReference>
<reference evidence="2" key="1">
    <citation type="journal article" date="2014" name="Int. J. Syst. Evol. Microbiol.">
        <title>Complete genome sequence of Corynebacterium casei LMG S-19264T (=DSM 44701T), isolated from a smear-ripened cheese.</title>
        <authorList>
            <consortium name="US DOE Joint Genome Institute (JGI-PGF)"/>
            <person name="Walter F."/>
            <person name="Albersmeier A."/>
            <person name="Kalinowski J."/>
            <person name="Ruckert C."/>
        </authorList>
    </citation>
    <scope>NUCLEOTIDE SEQUENCE</scope>
    <source>
        <strain evidence="2">KCTC 23430</strain>
    </source>
</reference>
<dbReference type="PANTHER" id="PTHR43689:SF8">
    <property type="entry name" value="ALPHA_BETA-HYDROLASES SUPERFAMILY PROTEIN"/>
    <property type="match status" value="1"/>
</dbReference>
<proteinExistence type="predicted"/>
<dbReference type="Proteomes" id="UP000644693">
    <property type="component" value="Unassembled WGS sequence"/>
</dbReference>
<sequence length="291" mass="31314">MSPSQLYLRELAERSRLHVVAVETTSIAWRQWSGADAAVPTPANPEAPPLILIHGGFGSWTHWAENLLSLSVSREVWTVDLPGLGESGDMPQPQTLEHFTTLLRHSLAGVGLSEGTFEIAAFSFGAMIGARLAAACRHQCQRLTVIGAAGCGALHHQVDLLPLPAPGTPFDEAAVTHRENLARLMIADPHKIDINAIRIHSENLAKHRFRSRGLAGTDDLLVTLEQVAVPICAIWGSEDATAGGRDALEKRRVLFSDAPGGCDFHVLDGVGHWTMYEAPGISNALILGSER</sequence>
<organism evidence="2 3">
    <name type="scientific">Parahalioglobus pacificus</name>
    <dbReference type="NCBI Taxonomy" id="930806"/>
    <lineage>
        <taxon>Bacteria</taxon>
        <taxon>Pseudomonadati</taxon>
        <taxon>Pseudomonadota</taxon>
        <taxon>Gammaproteobacteria</taxon>
        <taxon>Cellvibrionales</taxon>
        <taxon>Halieaceae</taxon>
        <taxon>Parahalioglobus</taxon>
    </lineage>
</organism>
<evidence type="ECO:0000313" key="2">
    <source>
        <dbReference type="EMBL" id="GHD27176.1"/>
    </source>
</evidence>
<reference evidence="2" key="2">
    <citation type="submission" date="2020-09" db="EMBL/GenBank/DDBJ databases">
        <authorList>
            <person name="Sun Q."/>
            <person name="Kim S."/>
        </authorList>
    </citation>
    <scope>NUCLEOTIDE SEQUENCE</scope>
    <source>
        <strain evidence="2">KCTC 23430</strain>
    </source>
</reference>
<dbReference type="AlphaFoldDB" id="A0A918XE92"/>
<keyword evidence="3" id="KW-1185">Reference proteome</keyword>